<name>A0A2G9C6Q4_9BURK</name>
<gene>
    <name evidence="2" type="ORF">CS062_16385</name>
</gene>
<evidence type="ECO:0000256" key="1">
    <source>
        <dbReference type="SAM" id="MobiDB-lite"/>
    </source>
</evidence>
<dbReference type="EMBL" id="PEOG01000045">
    <property type="protein sequence ID" value="PIM52130.1"/>
    <property type="molecule type" value="Genomic_DNA"/>
</dbReference>
<comment type="caution">
    <text evidence="2">The sequence shown here is derived from an EMBL/GenBank/DDBJ whole genome shotgun (WGS) entry which is preliminary data.</text>
</comment>
<proteinExistence type="predicted"/>
<feature type="compositionally biased region" description="Basic and acidic residues" evidence="1">
    <location>
        <begin position="1"/>
        <end position="13"/>
    </location>
</feature>
<dbReference type="AlphaFoldDB" id="A0A2G9C6Q4"/>
<keyword evidence="3" id="KW-1185">Reference proteome</keyword>
<organism evidence="2 3">
    <name type="scientific">Roseateles chitinivorans</name>
    <dbReference type="NCBI Taxonomy" id="2917965"/>
    <lineage>
        <taxon>Bacteria</taxon>
        <taxon>Pseudomonadati</taxon>
        <taxon>Pseudomonadota</taxon>
        <taxon>Betaproteobacteria</taxon>
        <taxon>Burkholderiales</taxon>
        <taxon>Sphaerotilaceae</taxon>
        <taxon>Roseateles</taxon>
    </lineage>
</organism>
<reference evidence="2 3" key="1">
    <citation type="submission" date="2017-11" db="EMBL/GenBank/DDBJ databases">
        <title>Draft genome sequence of Mitsuaria sp. HWN-4.</title>
        <authorList>
            <person name="Gundlapally S.R."/>
        </authorList>
    </citation>
    <scope>NUCLEOTIDE SEQUENCE [LARGE SCALE GENOMIC DNA]</scope>
    <source>
        <strain evidence="2 3">HWN-4</strain>
    </source>
</reference>
<sequence>MLRRRYQADHDDTAPVTTLDDLDGDHDATEVAPVTSKGSGVTYDFSLFMDVSGHTAYWDASNKPKTFSISSAVLSGYFLNGGSKGLITHISSTS</sequence>
<evidence type="ECO:0000313" key="2">
    <source>
        <dbReference type="EMBL" id="PIM52130.1"/>
    </source>
</evidence>
<evidence type="ECO:0000313" key="3">
    <source>
        <dbReference type="Proteomes" id="UP000231501"/>
    </source>
</evidence>
<dbReference type="Proteomes" id="UP000231501">
    <property type="component" value="Unassembled WGS sequence"/>
</dbReference>
<feature type="region of interest" description="Disordered" evidence="1">
    <location>
        <begin position="1"/>
        <end position="34"/>
    </location>
</feature>
<accession>A0A2G9C6Q4</accession>
<protein>
    <submittedName>
        <fullName evidence="2">Uncharacterized protein</fullName>
    </submittedName>
</protein>